<dbReference type="AlphaFoldDB" id="A0A2T0TKZ4"/>
<protein>
    <submittedName>
        <fullName evidence="3">Uncharacterized protein</fullName>
    </submittedName>
</protein>
<organism evidence="3 4">
    <name type="scientific">Umezawaea tangerina</name>
    <dbReference type="NCBI Taxonomy" id="84725"/>
    <lineage>
        <taxon>Bacteria</taxon>
        <taxon>Bacillati</taxon>
        <taxon>Actinomycetota</taxon>
        <taxon>Actinomycetes</taxon>
        <taxon>Pseudonocardiales</taxon>
        <taxon>Pseudonocardiaceae</taxon>
        <taxon>Umezawaea</taxon>
    </lineage>
</organism>
<evidence type="ECO:0000256" key="1">
    <source>
        <dbReference type="SAM" id="MobiDB-lite"/>
    </source>
</evidence>
<keyword evidence="4" id="KW-1185">Reference proteome</keyword>
<dbReference type="Proteomes" id="UP000239494">
    <property type="component" value="Unassembled WGS sequence"/>
</dbReference>
<keyword evidence="2" id="KW-1133">Transmembrane helix</keyword>
<proteinExistence type="predicted"/>
<gene>
    <name evidence="3" type="ORF">CLV43_101581</name>
</gene>
<evidence type="ECO:0000313" key="4">
    <source>
        <dbReference type="Proteomes" id="UP000239494"/>
    </source>
</evidence>
<feature type="region of interest" description="Disordered" evidence="1">
    <location>
        <begin position="108"/>
        <end position="136"/>
    </location>
</feature>
<comment type="caution">
    <text evidence="3">The sequence shown here is derived from an EMBL/GenBank/DDBJ whole genome shotgun (WGS) entry which is preliminary data.</text>
</comment>
<feature type="region of interest" description="Disordered" evidence="1">
    <location>
        <begin position="64"/>
        <end position="85"/>
    </location>
</feature>
<feature type="compositionally biased region" description="Low complexity" evidence="1">
    <location>
        <begin position="69"/>
        <end position="82"/>
    </location>
</feature>
<evidence type="ECO:0000256" key="2">
    <source>
        <dbReference type="SAM" id="Phobius"/>
    </source>
</evidence>
<sequence length="265" mass="27345">MNDLRTLHDAFAELERRADAAARGTAPVVRPWRAMRLVPVAASVVAVAGLVAGAVWLAPGDSGTHVAGPPSASSTTTTRSPVPHSPDDLIARFRVVLGDTATFEVTRKDILANTPAPSDNRPEPPPEPGSVVSLSPLSPEVADDTTHAAVSGTLTSAGVTGSFVLMIRPGDSASGMWCGFPRIDCDVSTLPDGSRLATGTAQRAPGAASYLASLQRTDGTVVVIQISNQGDPSGAEINSPGGEVYAPRPPLTLDQLKAIVTSDKW</sequence>
<name>A0A2T0TKZ4_9PSEU</name>
<feature type="transmembrane region" description="Helical" evidence="2">
    <location>
        <begin position="37"/>
        <end position="58"/>
    </location>
</feature>
<evidence type="ECO:0000313" key="3">
    <source>
        <dbReference type="EMBL" id="PRY46307.1"/>
    </source>
</evidence>
<dbReference type="OrthoDB" id="3686068at2"/>
<dbReference type="RefSeq" id="WP_106185354.1">
    <property type="nucleotide sequence ID" value="NZ_PVTF01000001.1"/>
</dbReference>
<dbReference type="EMBL" id="PVTF01000001">
    <property type="protein sequence ID" value="PRY46307.1"/>
    <property type="molecule type" value="Genomic_DNA"/>
</dbReference>
<keyword evidence="2" id="KW-0812">Transmembrane</keyword>
<accession>A0A2T0TKZ4</accession>
<keyword evidence="2" id="KW-0472">Membrane</keyword>
<reference evidence="3 4" key="1">
    <citation type="submission" date="2018-03" db="EMBL/GenBank/DDBJ databases">
        <title>Genomic Encyclopedia of Archaeal and Bacterial Type Strains, Phase II (KMG-II): from individual species to whole genera.</title>
        <authorList>
            <person name="Goeker M."/>
        </authorList>
    </citation>
    <scope>NUCLEOTIDE SEQUENCE [LARGE SCALE GENOMIC DNA]</scope>
    <source>
        <strain evidence="3 4">DSM 44720</strain>
    </source>
</reference>